<dbReference type="Ensembl" id="ENSCRFT00000004425.1">
    <property type="protein sequence ID" value="ENSCRFP00000004261.1"/>
    <property type="gene ID" value="ENSCRFG00000003445.1"/>
</dbReference>
<proteinExistence type="predicted"/>
<dbReference type="Proteomes" id="UP000694396">
    <property type="component" value="Unplaced"/>
</dbReference>
<protein>
    <submittedName>
        <fullName evidence="1">Uncharacterized protein</fullName>
    </submittedName>
</protein>
<evidence type="ECO:0000313" key="1">
    <source>
        <dbReference type="Ensembl" id="ENSCRFP00000004261.1"/>
    </source>
</evidence>
<dbReference type="AlphaFoldDB" id="A0A8C3NYH5"/>
<reference evidence="1" key="2">
    <citation type="submission" date="2025-09" db="UniProtKB">
        <authorList>
            <consortium name="Ensembl"/>
        </authorList>
    </citation>
    <scope>IDENTIFICATION</scope>
</reference>
<name>A0A8C3NYH5_9PASS</name>
<organism evidence="1 2">
    <name type="scientific">Cyanoderma ruficeps</name>
    <name type="common">rufous-capped babbler</name>
    <dbReference type="NCBI Taxonomy" id="181631"/>
    <lineage>
        <taxon>Eukaryota</taxon>
        <taxon>Metazoa</taxon>
        <taxon>Chordata</taxon>
        <taxon>Craniata</taxon>
        <taxon>Vertebrata</taxon>
        <taxon>Euteleostomi</taxon>
        <taxon>Archelosauria</taxon>
        <taxon>Archosauria</taxon>
        <taxon>Dinosauria</taxon>
        <taxon>Saurischia</taxon>
        <taxon>Theropoda</taxon>
        <taxon>Coelurosauria</taxon>
        <taxon>Aves</taxon>
        <taxon>Neognathae</taxon>
        <taxon>Neoaves</taxon>
        <taxon>Telluraves</taxon>
        <taxon>Australaves</taxon>
        <taxon>Passeriformes</taxon>
        <taxon>Sylvioidea</taxon>
        <taxon>Timaliidae</taxon>
        <taxon>Cyanoderma</taxon>
    </lineage>
</organism>
<evidence type="ECO:0000313" key="2">
    <source>
        <dbReference type="Proteomes" id="UP000694396"/>
    </source>
</evidence>
<reference evidence="1" key="1">
    <citation type="submission" date="2025-08" db="UniProtKB">
        <authorList>
            <consortium name="Ensembl"/>
        </authorList>
    </citation>
    <scope>IDENTIFICATION</scope>
</reference>
<keyword evidence="2" id="KW-1185">Reference proteome</keyword>
<accession>A0A8C3NYH5</accession>
<sequence length="152" mass="16239">MAGEREILCLLGVLNCTLRLQFAGKSLFSASHQPFSRATAGWKGQGHLDTTREVLSALHHSSLPLYGHHTMEILSANCQEEETSLGAGKGSCLSAGFGRLGFTAAPQTYYKFIYPSPSLSCPCCTQSCAEGHLRIRSFILSRGAGDGITASE</sequence>